<protein>
    <submittedName>
        <fullName evidence="1">Uncharacterized protein</fullName>
    </submittedName>
</protein>
<sequence>MTPRGEASAPPPGHTWRVILTPGTKTTTFHFDGHPYLALVLSDLVLISPRSRLDHDARRITLRGLATGHPYPLNLTGESLCGYLLQDAPEVPQDRPVYVSYQPLQLRDAAQVREYVRELTPILG</sequence>
<organism evidence="1 2">
    <name type="scientific">Deinococcus aetherius</name>
    <dbReference type="NCBI Taxonomy" id="200252"/>
    <lineage>
        <taxon>Bacteria</taxon>
        <taxon>Thermotogati</taxon>
        <taxon>Deinococcota</taxon>
        <taxon>Deinococci</taxon>
        <taxon>Deinococcales</taxon>
        <taxon>Deinococcaceae</taxon>
        <taxon>Deinococcus</taxon>
    </lineage>
</organism>
<name>A0ABM8AKR1_9DEIO</name>
<keyword evidence="1" id="KW-0614">Plasmid</keyword>
<proteinExistence type="predicted"/>
<dbReference type="EMBL" id="AP026562">
    <property type="protein sequence ID" value="BDP44421.1"/>
    <property type="molecule type" value="Genomic_DNA"/>
</dbReference>
<reference evidence="1" key="1">
    <citation type="submission" date="2022-07" db="EMBL/GenBank/DDBJ databases">
        <title>Complete Genome Sequence of the Radioresistant Bacterium Deinococcus aetherius ST0316, Isolated from the Air Dust collected in Lower Stratosphere above Japan.</title>
        <authorList>
            <person name="Satoh K."/>
            <person name="Hagiwara K."/>
            <person name="Katsumata K."/>
            <person name="Kubo A."/>
            <person name="Yokobori S."/>
            <person name="Yamagishi A."/>
            <person name="Oono Y."/>
            <person name="Narumi I."/>
        </authorList>
    </citation>
    <scope>NUCLEOTIDE SEQUENCE</scope>
    <source>
        <strain evidence="1">ST0316</strain>
        <plasmid evidence="1">pDAETH-2</plasmid>
    </source>
</reference>
<accession>A0ABM8AKR1</accession>
<dbReference type="Proteomes" id="UP001064971">
    <property type="component" value="Plasmid pDAETH-2"/>
</dbReference>
<evidence type="ECO:0000313" key="2">
    <source>
        <dbReference type="Proteomes" id="UP001064971"/>
    </source>
</evidence>
<gene>
    <name evidence="1" type="ORF">DAETH_43900</name>
</gene>
<keyword evidence="2" id="KW-1185">Reference proteome</keyword>
<dbReference type="RefSeq" id="WP_264778258.1">
    <property type="nucleotide sequence ID" value="NZ_AP026562.1"/>
</dbReference>
<evidence type="ECO:0000313" key="1">
    <source>
        <dbReference type="EMBL" id="BDP44421.1"/>
    </source>
</evidence>
<geneLocation type="plasmid" evidence="1 2">
    <name>pDAETH-2</name>
</geneLocation>